<name>A0ABR0DC36_9LAMI</name>
<dbReference type="Pfam" id="PF03101">
    <property type="entry name" value="FAR1"/>
    <property type="match status" value="1"/>
</dbReference>
<evidence type="ECO:0008006" key="5">
    <source>
        <dbReference type="Google" id="ProtNLM"/>
    </source>
</evidence>
<organism evidence="3 4">
    <name type="scientific">Penstemon davidsonii</name>
    <dbReference type="NCBI Taxonomy" id="160366"/>
    <lineage>
        <taxon>Eukaryota</taxon>
        <taxon>Viridiplantae</taxon>
        <taxon>Streptophyta</taxon>
        <taxon>Embryophyta</taxon>
        <taxon>Tracheophyta</taxon>
        <taxon>Spermatophyta</taxon>
        <taxon>Magnoliopsida</taxon>
        <taxon>eudicotyledons</taxon>
        <taxon>Gunneridae</taxon>
        <taxon>Pentapetalae</taxon>
        <taxon>asterids</taxon>
        <taxon>lamiids</taxon>
        <taxon>Lamiales</taxon>
        <taxon>Plantaginaceae</taxon>
        <taxon>Cheloneae</taxon>
        <taxon>Penstemon</taxon>
    </lineage>
</organism>
<evidence type="ECO:0000313" key="4">
    <source>
        <dbReference type="Proteomes" id="UP001291926"/>
    </source>
</evidence>
<gene>
    <name evidence="3" type="ORF">RD792_006638</name>
</gene>
<reference evidence="3 4" key="1">
    <citation type="journal article" date="2023" name="bioRxiv">
        <title>Genome report: Whole genome sequence and annotation of Penstemon davidsonii.</title>
        <authorList>
            <person name="Ostevik K.L."/>
            <person name="Alabady M."/>
            <person name="Zhang M."/>
            <person name="Rausher M.D."/>
        </authorList>
    </citation>
    <scope>NUCLEOTIDE SEQUENCE [LARGE SCALE GENOMIC DNA]</scope>
    <source>
        <strain evidence="3">DNT005</strain>
        <tissue evidence="3">Whole leaf</tissue>
    </source>
</reference>
<sequence>MDTNVTPQRRLDFDTHDENQETEFDYVQFEDGEKFINERYTAISNDKIPQIGMKFESEEAAYKFYNEYAKIVGFSIRKHVAHKHPYGVILDRVFCCSCQGQRGQDKRDATIRSHCPETRKGCLAMMKINARQTGKYTIQKFIAAHNDHGLASPNKSHMLRSHRIMSVEQAHQANDIYSSGITPKAGFELMAKQMGGRENVGFIFDDYKNYLRSKRTVEMKKGDTGGVLEYLQQRQLEDPNFFYAIQVDQDDLIANIFLADSQMMADFAHFGDVVCFYTTYRKCRDGRPFALFVGVNHHKQTSIFGAALLYDETADTFMAMSGEKPQLS</sequence>
<evidence type="ECO:0000259" key="1">
    <source>
        <dbReference type="Pfam" id="PF03101"/>
    </source>
</evidence>
<dbReference type="InterPro" id="IPR004330">
    <property type="entry name" value="FAR1_DNA_bnd_dom"/>
</dbReference>
<dbReference type="PANTHER" id="PTHR47718">
    <property type="entry name" value="OS01G0519700 PROTEIN"/>
    <property type="match status" value="1"/>
</dbReference>
<protein>
    <recommendedName>
        <fullName evidence="5">Protein FAR1-RELATED SEQUENCE</fullName>
    </recommendedName>
</protein>
<feature type="domain" description="FAR1" evidence="1">
    <location>
        <begin position="63"/>
        <end position="148"/>
    </location>
</feature>
<comment type="caution">
    <text evidence="3">The sequence shown here is derived from an EMBL/GenBank/DDBJ whole genome shotgun (WGS) entry which is preliminary data.</text>
</comment>
<dbReference type="EMBL" id="JAYDYQ010002345">
    <property type="protein sequence ID" value="KAK4486777.1"/>
    <property type="molecule type" value="Genomic_DNA"/>
</dbReference>
<dbReference type="PANTHER" id="PTHR47718:SF8">
    <property type="entry name" value="PROTEIN FAR1-RELATED SEQUENCE"/>
    <property type="match status" value="1"/>
</dbReference>
<proteinExistence type="predicted"/>
<dbReference type="InterPro" id="IPR048324">
    <property type="entry name" value="ZSWIM1-3_RNaseH-like"/>
</dbReference>
<feature type="domain" description="ZSWIM1/3 RNaseH-like" evidence="2">
    <location>
        <begin position="238"/>
        <end position="320"/>
    </location>
</feature>
<accession>A0ABR0DC36</accession>
<dbReference type="Proteomes" id="UP001291926">
    <property type="component" value="Unassembled WGS sequence"/>
</dbReference>
<keyword evidence="4" id="KW-1185">Reference proteome</keyword>
<evidence type="ECO:0000313" key="3">
    <source>
        <dbReference type="EMBL" id="KAK4486777.1"/>
    </source>
</evidence>
<dbReference type="Pfam" id="PF21056">
    <property type="entry name" value="ZSWIM1-3_RNaseH-like"/>
    <property type="match status" value="1"/>
</dbReference>
<evidence type="ECO:0000259" key="2">
    <source>
        <dbReference type="Pfam" id="PF21056"/>
    </source>
</evidence>